<evidence type="ECO:0000256" key="4">
    <source>
        <dbReference type="ARBA" id="ARBA00022989"/>
    </source>
</evidence>
<feature type="domain" description="ABC3 transporter permease C-terminal" evidence="9">
    <location>
        <begin position="476"/>
        <end position="595"/>
    </location>
</feature>
<comment type="caution">
    <text evidence="11">The sequence shown here is derived from an EMBL/GenBank/DDBJ whole genome shotgun (WGS) entry which is preliminary data.</text>
</comment>
<dbReference type="Pfam" id="PF12704">
    <property type="entry name" value="MacB_PCD"/>
    <property type="match status" value="1"/>
</dbReference>
<feature type="transmembrane region" description="Helical" evidence="8">
    <location>
        <begin position="964"/>
        <end position="982"/>
    </location>
</feature>
<dbReference type="PANTHER" id="PTHR30287">
    <property type="entry name" value="MEMBRANE COMPONENT OF PREDICTED ABC SUPERFAMILY METABOLITE UPTAKE TRANSPORTER"/>
    <property type="match status" value="1"/>
</dbReference>
<feature type="transmembrane region" description="Helical" evidence="8">
    <location>
        <begin position="571"/>
        <end position="589"/>
    </location>
</feature>
<keyword evidence="4 8" id="KW-1133">Transmembrane helix</keyword>
<feature type="transmembrane region" description="Helical" evidence="8">
    <location>
        <begin position="642"/>
        <end position="662"/>
    </location>
</feature>
<dbReference type="InterPro" id="IPR025857">
    <property type="entry name" value="MacB_PCD"/>
</dbReference>
<dbReference type="EMBL" id="DVOB01000071">
    <property type="protein sequence ID" value="HIU95723.1"/>
    <property type="molecule type" value="Genomic_DNA"/>
</dbReference>
<evidence type="ECO:0000256" key="5">
    <source>
        <dbReference type="ARBA" id="ARBA00023136"/>
    </source>
</evidence>
<feature type="transmembrane region" description="Helical" evidence="8">
    <location>
        <begin position="922"/>
        <end position="944"/>
    </location>
</feature>
<dbReference type="GO" id="GO:0005886">
    <property type="term" value="C:plasma membrane"/>
    <property type="evidence" value="ECO:0007669"/>
    <property type="project" value="UniProtKB-SubCell"/>
</dbReference>
<sequence>MSGNMYAKNIRRTIWGSMGRYIAILAIIALGVGFFAGVKNTKGSMMLTCDEYVNEFALYDFRLVSTYGFNDDDVAAVAAEKSVADAEGAITADFFSEDRDGNSMIIRAHSITENINKVDLTAGRMPKADDECVVDAYFYTKDNIGSTIVVTDENDDTTKDALSYREYKIVGIAQSPYYMMKTERGTTSIGDGTVDAFIYAPQGAFTSEYFTELLVTSKEQGFVFSDEYYDNTARTERDVTDAAEKSAESRYDDIVSEAQEEIESGQQELDDGRVTLEQERQSTYARLADAKATLDESSAQISSGRQQLESQKASLTSQRAQVAAAIAQIEAQLAALEQQGQSGDTGDSGSDSGGAGEDQGSELEAQLRAQLAQLQASLAQIDSGLEEISAQENTLAVSQRQVQQGYRQYRVGMAQADSSFAEAETQLEEGEAELEQARSELSDLAEPEIYVYDREDNLGFGSFESNADIVDSIAQVFPVFFFLIAALVCSTTMSRMIDEERPQVGAFSALGYTSGKIMFKYMIYSGSAAFIGCVAGFLAGSKYFPYAIWIAYGMMFGFADLEYYFDWQLAAISLVVSLLCSTGTTYLACRGMMKHMPAEILRPKAPKAGKRIFLERIGFLWKRLKFLHKVSARNIFRYKKRMIMMIVGIGGCTSLVLAGFGINDSVAGIAEHQYSQIEKYQMAVAFDGFDDSRKTSFETEYQEELSNVAQLQQSSVNVKGSDDVTKSCSLMVSDDNNITKAVNFADDDGNRLEYPGRGEAMINNKLADMIGVKTGDEIQVTYDDTKTVTLTVSGIYRNYVSNYIYINEETYEEEMGKTYEPYVMFVSFDDGVDVHDMAERINGFDGVISITVNEDMKAYVDDMMVSLNYIIILVIGCAGALAFIVLFNLGNINITEREREIATIEVLGFYPREMGSYVFRENFILVLLGIIAGLPAGFALHRFIMSRIVVDAVSFNNVVEPVSYLFTVLVVLGFAVIVDVILRRKLRRINMAEALKSVE</sequence>
<organism evidence="11 12">
    <name type="scientific">Candidatus Allocopromorpha excrementipullorum</name>
    <dbReference type="NCBI Taxonomy" id="2840743"/>
    <lineage>
        <taxon>Bacteria</taxon>
        <taxon>Bacillati</taxon>
        <taxon>Bacillota</taxon>
        <taxon>Clostridia</taxon>
        <taxon>Eubacteriales</taxon>
        <taxon>Eubacteriaceae</taxon>
        <taxon>Eubacteriaceae incertae sedis</taxon>
        <taxon>Candidatus Allocopromorpha</taxon>
    </lineage>
</organism>
<evidence type="ECO:0000313" key="12">
    <source>
        <dbReference type="Proteomes" id="UP000824130"/>
    </source>
</evidence>
<keyword evidence="3 8" id="KW-0812">Transmembrane</keyword>
<dbReference type="Pfam" id="PF02687">
    <property type="entry name" value="FtsX"/>
    <property type="match status" value="2"/>
</dbReference>
<accession>A0A9D1SU04</accession>
<dbReference type="InterPro" id="IPR003838">
    <property type="entry name" value="ABC3_permease_C"/>
</dbReference>
<feature type="transmembrane region" description="Helical" evidence="8">
    <location>
        <begin position="20"/>
        <end position="38"/>
    </location>
</feature>
<feature type="compositionally biased region" description="Low complexity" evidence="7">
    <location>
        <begin position="337"/>
        <end position="350"/>
    </location>
</feature>
<keyword evidence="6" id="KW-0175">Coiled coil</keyword>
<dbReference type="PANTHER" id="PTHR30287:SF1">
    <property type="entry name" value="INNER MEMBRANE PROTEIN"/>
    <property type="match status" value="1"/>
</dbReference>
<comment type="subcellular location">
    <subcellularLocation>
        <location evidence="1">Cell membrane</location>
        <topology evidence="1">Multi-pass membrane protein</topology>
    </subcellularLocation>
</comment>
<evidence type="ECO:0000256" key="3">
    <source>
        <dbReference type="ARBA" id="ARBA00022692"/>
    </source>
</evidence>
<name>A0A9D1SU04_9FIRM</name>
<feature type="domain" description="ABC3 transporter permease C-terminal" evidence="9">
    <location>
        <begin position="873"/>
        <end position="990"/>
    </location>
</feature>
<protein>
    <submittedName>
        <fullName evidence="11">ABC transporter permease</fullName>
    </submittedName>
</protein>
<evidence type="ECO:0000256" key="6">
    <source>
        <dbReference type="SAM" id="Coils"/>
    </source>
</evidence>
<dbReference type="InterPro" id="IPR038766">
    <property type="entry name" value="Membrane_comp_ABC_pdt"/>
</dbReference>
<evidence type="ECO:0000256" key="2">
    <source>
        <dbReference type="ARBA" id="ARBA00022475"/>
    </source>
</evidence>
<keyword evidence="2" id="KW-1003">Cell membrane</keyword>
<feature type="coiled-coil region" evidence="6">
    <location>
        <begin position="413"/>
        <end position="447"/>
    </location>
</feature>
<evidence type="ECO:0000259" key="9">
    <source>
        <dbReference type="Pfam" id="PF02687"/>
    </source>
</evidence>
<keyword evidence="5 8" id="KW-0472">Membrane</keyword>
<gene>
    <name evidence="11" type="ORF">IAD25_03320</name>
</gene>
<dbReference type="AlphaFoldDB" id="A0A9D1SU04"/>
<evidence type="ECO:0000256" key="8">
    <source>
        <dbReference type="SAM" id="Phobius"/>
    </source>
</evidence>
<dbReference type="Proteomes" id="UP000824130">
    <property type="component" value="Unassembled WGS sequence"/>
</dbReference>
<evidence type="ECO:0000256" key="1">
    <source>
        <dbReference type="ARBA" id="ARBA00004651"/>
    </source>
</evidence>
<proteinExistence type="predicted"/>
<reference evidence="11" key="2">
    <citation type="journal article" date="2021" name="PeerJ">
        <title>Extensive microbial diversity within the chicken gut microbiome revealed by metagenomics and culture.</title>
        <authorList>
            <person name="Gilroy R."/>
            <person name="Ravi A."/>
            <person name="Getino M."/>
            <person name="Pursley I."/>
            <person name="Horton D.L."/>
            <person name="Alikhan N.F."/>
            <person name="Baker D."/>
            <person name="Gharbi K."/>
            <person name="Hall N."/>
            <person name="Watson M."/>
            <person name="Adriaenssens E.M."/>
            <person name="Foster-Nyarko E."/>
            <person name="Jarju S."/>
            <person name="Secka A."/>
            <person name="Antonio M."/>
            <person name="Oren A."/>
            <person name="Chaudhuri R.R."/>
            <person name="La Ragione R."/>
            <person name="Hildebrand F."/>
            <person name="Pallen M.J."/>
        </authorList>
    </citation>
    <scope>NUCLEOTIDE SEQUENCE</scope>
    <source>
        <strain evidence="11">ChiSjej4B22-8349</strain>
    </source>
</reference>
<feature type="region of interest" description="Disordered" evidence="7">
    <location>
        <begin position="337"/>
        <end position="362"/>
    </location>
</feature>
<feature type="domain" description="MacB-like periplasmic core" evidence="10">
    <location>
        <begin position="642"/>
        <end position="842"/>
    </location>
</feature>
<evidence type="ECO:0000313" key="11">
    <source>
        <dbReference type="EMBL" id="HIU95723.1"/>
    </source>
</evidence>
<feature type="transmembrane region" description="Helical" evidence="8">
    <location>
        <begin position="476"/>
        <end position="497"/>
    </location>
</feature>
<evidence type="ECO:0000256" key="7">
    <source>
        <dbReference type="SAM" id="MobiDB-lite"/>
    </source>
</evidence>
<reference evidence="11" key="1">
    <citation type="submission" date="2020-10" db="EMBL/GenBank/DDBJ databases">
        <authorList>
            <person name="Gilroy R."/>
        </authorList>
    </citation>
    <scope>NUCLEOTIDE SEQUENCE</scope>
    <source>
        <strain evidence="11">ChiSjej4B22-8349</strain>
    </source>
</reference>
<evidence type="ECO:0000259" key="10">
    <source>
        <dbReference type="Pfam" id="PF12704"/>
    </source>
</evidence>
<feature type="transmembrane region" description="Helical" evidence="8">
    <location>
        <begin position="867"/>
        <end position="889"/>
    </location>
</feature>